<dbReference type="GO" id="GO:0045104">
    <property type="term" value="P:intermediate filament cytoskeleton organization"/>
    <property type="evidence" value="ECO:0007669"/>
    <property type="project" value="InterPro"/>
</dbReference>
<dbReference type="PROSITE" id="PS50222">
    <property type="entry name" value="EF_HAND_2"/>
    <property type="match status" value="2"/>
</dbReference>
<dbReference type="InterPro" id="IPR002017">
    <property type="entry name" value="Spectrin_repeat"/>
</dbReference>
<feature type="coiled-coil region" evidence="6">
    <location>
        <begin position="413"/>
        <end position="440"/>
    </location>
</feature>
<evidence type="ECO:0000256" key="6">
    <source>
        <dbReference type="SAM" id="Coils"/>
    </source>
</evidence>
<dbReference type="InterPro" id="IPR011992">
    <property type="entry name" value="EF-hand-dom_pair"/>
</dbReference>
<evidence type="ECO:0000259" key="9">
    <source>
        <dbReference type="PROSITE" id="PS51460"/>
    </source>
</evidence>
<evidence type="ECO:0000256" key="1">
    <source>
        <dbReference type="ARBA" id="ARBA00004245"/>
    </source>
</evidence>
<dbReference type="Gene3D" id="1.10.238.10">
    <property type="entry name" value="EF-hand"/>
    <property type="match status" value="1"/>
</dbReference>
<dbReference type="GO" id="GO:0005737">
    <property type="term" value="C:cytoplasm"/>
    <property type="evidence" value="ECO:0007669"/>
    <property type="project" value="TreeGrafter"/>
</dbReference>
<dbReference type="PROSITE" id="PS00018">
    <property type="entry name" value="EF_HAND_1"/>
    <property type="match status" value="2"/>
</dbReference>
<dbReference type="InterPro" id="IPR018159">
    <property type="entry name" value="Spectrin/alpha-actinin"/>
</dbReference>
<evidence type="ECO:0000256" key="3">
    <source>
        <dbReference type="ARBA" id="ARBA00022723"/>
    </source>
</evidence>
<keyword evidence="3" id="KW-0479">Metal-binding</keyword>
<name>A0AAX7SIV8_ASTCA</name>
<evidence type="ECO:0000313" key="10">
    <source>
        <dbReference type="Ensembl" id="ENSACLP00000044437.1"/>
    </source>
</evidence>
<dbReference type="InterPro" id="IPR036534">
    <property type="entry name" value="GAR_dom_sf"/>
</dbReference>
<dbReference type="SUPFAM" id="SSF143575">
    <property type="entry name" value="GAS2 domain-like"/>
    <property type="match status" value="1"/>
</dbReference>
<accession>A0AAX7SIV8</accession>
<dbReference type="SUPFAM" id="SSF47473">
    <property type="entry name" value="EF-hand"/>
    <property type="match status" value="1"/>
</dbReference>
<organism evidence="10 11">
    <name type="scientific">Astatotilapia calliptera</name>
    <name type="common">Eastern happy</name>
    <name type="synonym">Chromis callipterus</name>
    <dbReference type="NCBI Taxonomy" id="8154"/>
    <lineage>
        <taxon>Eukaryota</taxon>
        <taxon>Metazoa</taxon>
        <taxon>Chordata</taxon>
        <taxon>Craniata</taxon>
        <taxon>Vertebrata</taxon>
        <taxon>Euteleostomi</taxon>
        <taxon>Actinopterygii</taxon>
        <taxon>Neopterygii</taxon>
        <taxon>Teleostei</taxon>
        <taxon>Neoteleostei</taxon>
        <taxon>Acanthomorphata</taxon>
        <taxon>Ovalentaria</taxon>
        <taxon>Cichlomorphae</taxon>
        <taxon>Cichliformes</taxon>
        <taxon>Cichlidae</taxon>
        <taxon>African cichlids</taxon>
        <taxon>Pseudocrenilabrinae</taxon>
        <taxon>Haplochromini</taxon>
        <taxon>Astatotilapia</taxon>
    </lineage>
</organism>
<feature type="domain" description="EF-hand" evidence="8">
    <location>
        <begin position="1293"/>
        <end position="1328"/>
    </location>
</feature>
<reference evidence="10" key="4">
    <citation type="submission" date="2025-09" db="UniProtKB">
        <authorList>
            <consortium name="Ensembl"/>
        </authorList>
    </citation>
    <scope>IDENTIFICATION</scope>
</reference>
<dbReference type="SMART" id="SM00243">
    <property type="entry name" value="GAS2"/>
    <property type="match status" value="1"/>
</dbReference>
<feature type="region of interest" description="Disordered" evidence="7">
    <location>
        <begin position="1181"/>
        <end position="1200"/>
    </location>
</feature>
<evidence type="ECO:0000256" key="2">
    <source>
        <dbReference type="ARBA" id="ARBA00022490"/>
    </source>
</evidence>
<sequence>AAKLEKLKTIDLDPELIAEQVYDKHIHDSGGLNVFFPLLHLLQTPIEALQEQCNTTSATNSHVVLQLEHAQSLLHQFSEGFAEVSPWLEETQTLIGQLSLTTISYEAFREQQDLLQGLRESIAEHRPLIARLCSLAKRLSELNSIQGDQFCRKATEAEEQHRAIRDRVRETANLLEESLPRFTQVRILRMTLIKESLHRLLSRIQTPTLLQGLTPRIQEQLQDNKQTLAELSKLELGLSSVKTQADELLANTRAAGDGSIKRVSSLSLLWDETHNQAKERETWLLKLLDLAVKYWSDVGDVTAALNDAQQAVLDLNASRTDSETIRQNSLQGDLDSLGVLGMELMSACGDTDKPDVTKSLDELYCTWNNLSKLWNECHKKLEDSLQMGLFEWLKSAELSSAEEFVVGTDLESVKEQLCDLKELKRELYQKKIEIESLNHRFVCRLSPGSERPGSISPLCDFRQRWDSLESETVNRQHQLECALLGLGQFQNTLDELHTWLSRTTEQLQGSQPISIDLQACEIELAKHKVLRNDVMSHVRTVESLNKAGRGLLEVGSAEGPHGLQSRLEHLNESWEFVRCETEQRQLELENRLSQVQDVTMEIQDLLQWLENTELRLSSSKIMWGMPDSASERLNAHLELCNEMESKLHTYTDVKNAIHRMLESSGVVRGSSTEHSLSILEQKWASVYSKVQERKAQLTEGLNLAKEFHSSVQESKPCNMYWLFIYEMLLSIQTLVNEVNNYGEKKTTVENAGLRLTELSRKDDCDVIHNLIMTVQDRYKKLQQRTSERGRMLEDVKKNAKQFNESWRLLVDWMTEVEQTLDTHKEIAVSHEEIKQQLTEQKEFQKLLRSKRPMYEATLKSGRSLHERAQTSHDRQHLENLMAELKDTWDTISGKSMERQHKLEEALLFSGRFTDALQALNDWLYRAEPQLAEDVPVGGDKDMVNNLIDKHKAFQKELGKRAGCIRTLKRSVRDLTRSSTADAHWLQEQMDELEGRWEAVCKLSVSKQDRLEAALQQAEKFDGLVHCFMERLTEAERILKYGVIPEEEEGLLSFRKQHEVSIKFLELENIQCLGEEILASCHPDSIITLKSWISVTKTRYEEVSTWAQQQGQKIQASLTALETEREEVQRLLDWISSAEEALSLRDQEPLPEATEHNQKLIEQHTVFMEELNKKFPEVEHATKSCKHKSISKQQVSPSKRPLTSKPLQLVSEWQKLWLLSVARQNRLEQHQQMLKEMEEFANFDFNIWRKRYIQWISHLKSRILDVFRSIDRDQDGRISQKEFIDYVLASKFPTSSLEMNAVANIFDMNNDGFIDYYEFVSALHPSRDPYRKTLDADQINEEVSRQVAQCNCPKRFQVEQISANRYRVSQLLFGDSQQLRMVRILRSTLMVRVGGGWTALDEFLVKNDPCRGCNSHYFLCENGCGSQSARVSGELIVKPGSTLSCDFLRSDGPGCEWVHPKDKTPKHKLNNVV</sequence>
<reference evidence="10" key="3">
    <citation type="submission" date="2025-08" db="UniProtKB">
        <authorList>
            <consortium name="Ensembl"/>
        </authorList>
    </citation>
    <scope>IDENTIFICATION</scope>
</reference>
<dbReference type="Pfam" id="PF13499">
    <property type="entry name" value="EF-hand_7"/>
    <property type="match status" value="1"/>
</dbReference>
<dbReference type="GO" id="GO:0005886">
    <property type="term" value="C:plasma membrane"/>
    <property type="evidence" value="ECO:0007669"/>
    <property type="project" value="UniProtKB-SubCell"/>
</dbReference>
<keyword evidence="5" id="KW-0206">Cytoskeleton</keyword>
<reference evidence="11" key="2">
    <citation type="submission" date="2023-03" db="EMBL/GenBank/DDBJ databases">
        <authorList>
            <consortium name="Wellcome Sanger Institute Data Sharing"/>
        </authorList>
    </citation>
    <scope>NUCLEOTIDE SEQUENCE [LARGE SCALE GENOMIC DNA]</scope>
</reference>
<dbReference type="Pfam" id="PF00435">
    <property type="entry name" value="Spectrin"/>
    <property type="match status" value="4"/>
</dbReference>
<keyword evidence="11" id="KW-1185">Reference proteome</keyword>
<dbReference type="InterPro" id="IPR002048">
    <property type="entry name" value="EF_hand_dom"/>
</dbReference>
<dbReference type="CDD" id="cd00176">
    <property type="entry name" value="SPEC"/>
    <property type="match status" value="3"/>
</dbReference>
<dbReference type="Ensembl" id="ENSACLT00000080360.1">
    <property type="protein sequence ID" value="ENSACLP00000044437.1"/>
    <property type="gene ID" value="ENSACLG00000035678.1"/>
</dbReference>
<dbReference type="PANTHER" id="PTHR23169:SF33">
    <property type="entry name" value="MICROTUBULE-ACTIN CROSS-LINKING FACTOR 1, ISOFORMS 1_2_3_5"/>
    <property type="match status" value="1"/>
</dbReference>
<dbReference type="FunFam" id="1.20.58.60:FF:000001">
    <property type="entry name" value="Microtubule-actin cross-linking factor 1"/>
    <property type="match status" value="3"/>
</dbReference>
<feature type="domain" description="GAR" evidence="9">
    <location>
        <begin position="1333"/>
        <end position="1410"/>
    </location>
</feature>
<reference evidence="10 11" key="1">
    <citation type="submission" date="2018-05" db="EMBL/GenBank/DDBJ databases">
        <authorList>
            <person name="Datahose"/>
        </authorList>
    </citation>
    <scope>NUCLEOTIDE SEQUENCE</scope>
</reference>
<dbReference type="PROSITE" id="PS51460">
    <property type="entry name" value="GAR"/>
    <property type="match status" value="1"/>
</dbReference>
<dbReference type="GO" id="GO:0008017">
    <property type="term" value="F:microtubule binding"/>
    <property type="evidence" value="ECO:0007669"/>
    <property type="project" value="InterPro"/>
</dbReference>
<keyword evidence="6" id="KW-0175">Coiled coil</keyword>
<evidence type="ECO:0000256" key="7">
    <source>
        <dbReference type="SAM" id="MobiDB-lite"/>
    </source>
</evidence>
<dbReference type="InterPro" id="IPR003108">
    <property type="entry name" value="GAR_dom"/>
</dbReference>
<keyword evidence="4" id="KW-0106">Calcium</keyword>
<evidence type="ECO:0000256" key="5">
    <source>
        <dbReference type="ARBA" id="ARBA00023212"/>
    </source>
</evidence>
<comment type="subcellular location">
    <subcellularLocation>
        <location evidence="1">Cytoplasm</location>
        <location evidence="1">Cytoskeleton</location>
    </subcellularLocation>
</comment>
<dbReference type="SMART" id="SM00054">
    <property type="entry name" value="EFh"/>
    <property type="match status" value="2"/>
</dbReference>
<evidence type="ECO:0008006" key="12">
    <source>
        <dbReference type="Google" id="ProtNLM"/>
    </source>
</evidence>
<keyword evidence="2" id="KW-0963">Cytoplasm</keyword>
<dbReference type="Pfam" id="PF02187">
    <property type="entry name" value="GAS2"/>
    <property type="match status" value="1"/>
</dbReference>
<evidence type="ECO:0000256" key="4">
    <source>
        <dbReference type="ARBA" id="ARBA00022837"/>
    </source>
</evidence>
<protein>
    <recommendedName>
        <fullName evidence="12">Microtubule actin crosslinking factor 1</fullName>
    </recommendedName>
</protein>
<dbReference type="GeneTree" id="ENSGT00940000159045"/>
<dbReference type="Gene3D" id="3.30.920.20">
    <property type="entry name" value="Gas2-like domain"/>
    <property type="match status" value="1"/>
</dbReference>
<dbReference type="SUPFAM" id="SSF46966">
    <property type="entry name" value="Spectrin repeat"/>
    <property type="match status" value="9"/>
</dbReference>
<dbReference type="CDD" id="cd00051">
    <property type="entry name" value="EFh"/>
    <property type="match status" value="1"/>
</dbReference>
<dbReference type="PANTHER" id="PTHR23169">
    <property type="entry name" value="ENVOPLAKIN"/>
    <property type="match status" value="1"/>
</dbReference>
<evidence type="ECO:0000259" key="8">
    <source>
        <dbReference type="PROSITE" id="PS50222"/>
    </source>
</evidence>
<dbReference type="Proteomes" id="UP000265100">
    <property type="component" value="Chromosome 11"/>
</dbReference>
<dbReference type="InterPro" id="IPR018247">
    <property type="entry name" value="EF_Hand_1_Ca_BS"/>
</dbReference>
<feature type="domain" description="EF-hand" evidence="8">
    <location>
        <begin position="1257"/>
        <end position="1292"/>
    </location>
</feature>
<dbReference type="FunFam" id="3.30.920.20:FF:000002">
    <property type="entry name" value="dystonin isoform X1"/>
    <property type="match status" value="1"/>
</dbReference>
<dbReference type="SMART" id="SM00150">
    <property type="entry name" value="SPEC"/>
    <property type="match status" value="10"/>
</dbReference>
<proteinExistence type="predicted"/>
<dbReference type="InterPro" id="IPR043197">
    <property type="entry name" value="Plakin"/>
</dbReference>
<dbReference type="Gene3D" id="1.20.58.60">
    <property type="match status" value="8"/>
</dbReference>
<dbReference type="GO" id="GO:0042060">
    <property type="term" value="P:wound healing"/>
    <property type="evidence" value="ECO:0007669"/>
    <property type="project" value="TreeGrafter"/>
</dbReference>
<evidence type="ECO:0000313" key="11">
    <source>
        <dbReference type="Proteomes" id="UP000265100"/>
    </source>
</evidence>
<dbReference type="GO" id="GO:0005509">
    <property type="term" value="F:calcium ion binding"/>
    <property type="evidence" value="ECO:0007669"/>
    <property type="project" value="InterPro"/>
</dbReference>
<dbReference type="GO" id="GO:0005198">
    <property type="term" value="F:structural molecule activity"/>
    <property type="evidence" value="ECO:0007669"/>
    <property type="project" value="TreeGrafter"/>
</dbReference>
<dbReference type="GO" id="GO:0005882">
    <property type="term" value="C:intermediate filament"/>
    <property type="evidence" value="ECO:0007669"/>
    <property type="project" value="TreeGrafter"/>
</dbReference>